<comment type="caution">
    <text evidence="3">The sequence shown here is derived from an EMBL/GenBank/DDBJ whole genome shotgun (WGS) entry which is preliminary data.</text>
</comment>
<evidence type="ECO:0000256" key="2">
    <source>
        <dbReference type="SAM" id="SignalP"/>
    </source>
</evidence>
<keyword evidence="4" id="KW-1185">Reference proteome</keyword>
<accession>A0A8S9ZNY4</accession>
<keyword evidence="1" id="KW-0812">Transmembrane</keyword>
<feature type="transmembrane region" description="Helical" evidence="1">
    <location>
        <begin position="141"/>
        <end position="158"/>
    </location>
</feature>
<dbReference type="EMBL" id="JABEBT010000048">
    <property type="protein sequence ID" value="KAF7634991.1"/>
    <property type="molecule type" value="Genomic_DNA"/>
</dbReference>
<evidence type="ECO:0000313" key="4">
    <source>
        <dbReference type="Proteomes" id="UP000605970"/>
    </source>
</evidence>
<dbReference type="Proteomes" id="UP000605970">
    <property type="component" value="Unassembled WGS sequence"/>
</dbReference>
<proteinExistence type="predicted"/>
<keyword evidence="2" id="KW-0732">Signal</keyword>
<sequence length="257" mass="30507">MKLLLLILLLIYFYINGNNFNKIIIDECKIKDNIKDYLHNCFFCYQELLICLFSTEMKCDMEKSFKNREYYFDYSNCNNKYSGCSTAEINGCLNGYCNCKKLIINCIIKNKCKPLHNKKLNNSMNQFYWFITNYKKGKNKFLNNIIIILIFSIIYFYQINCLVPVEQCDSILNSEEKYKTKDCICMQEYPICLFKTVIKGTCTQDTFPKDNPFDKTCKENYLQCSLKKNECEVSLCECYKSSDEAIKYIYLKKSFNE</sequence>
<feature type="signal peptide" evidence="2">
    <location>
        <begin position="1"/>
        <end position="17"/>
    </location>
</feature>
<dbReference type="AlphaFoldDB" id="A0A8S9ZNY4"/>
<gene>
    <name evidence="3" type="ORF">Mgra_00005588</name>
</gene>
<organism evidence="3 4">
    <name type="scientific">Meloidogyne graminicola</name>
    <dbReference type="NCBI Taxonomy" id="189291"/>
    <lineage>
        <taxon>Eukaryota</taxon>
        <taxon>Metazoa</taxon>
        <taxon>Ecdysozoa</taxon>
        <taxon>Nematoda</taxon>
        <taxon>Chromadorea</taxon>
        <taxon>Rhabditida</taxon>
        <taxon>Tylenchina</taxon>
        <taxon>Tylenchomorpha</taxon>
        <taxon>Tylenchoidea</taxon>
        <taxon>Meloidogynidae</taxon>
        <taxon>Meloidogyninae</taxon>
        <taxon>Meloidogyne</taxon>
    </lineage>
</organism>
<evidence type="ECO:0008006" key="5">
    <source>
        <dbReference type="Google" id="ProtNLM"/>
    </source>
</evidence>
<feature type="chain" id="PRO_5035756378" description="EB domain-containing protein" evidence="2">
    <location>
        <begin position="18"/>
        <end position="257"/>
    </location>
</feature>
<keyword evidence="1" id="KW-1133">Transmembrane helix</keyword>
<dbReference type="OrthoDB" id="5893988at2759"/>
<reference evidence="3" key="1">
    <citation type="journal article" date="2020" name="Ecol. Evol.">
        <title>Genome structure and content of the rice root-knot nematode (Meloidogyne graminicola).</title>
        <authorList>
            <person name="Phan N.T."/>
            <person name="Danchin E.G.J."/>
            <person name="Klopp C."/>
            <person name="Perfus-Barbeoch L."/>
            <person name="Kozlowski D.K."/>
            <person name="Koutsovoulos G.D."/>
            <person name="Lopez-Roques C."/>
            <person name="Bouchez O."/>
            <person name="Zahm M."/>
            <person name="Besnard G."/>
            <person name="Bellafiore S."/>
        </authorList>
    </citation>
    <scope>NUCLEOTIDE SEQUENCE</scope>
    <source>
        <strain evidence="3">VN-18</strain>
    </source>
</reference>
<protein>
    <recommendedName>
        <fullName evidence="5">EB domain-containing protein</fullName>
    </recommendedName>
</protein>
<evidence type="ECO:0000313" key="3">
    <source>
        <dbReference type="EMBL" id="KAF7634991.1"/>
    </source>
</evidence>
<keyword evidence="1" id="KW-0472">Membrane</keyword>
<name>A0A8S9ZNY4_9BILA</name>
<evidence type="ECO:0000256" key="1">
    <source>
        <dbReference type="SAM" id="Phobius"/>
    </source>
</evidence>